<dbReference type="EMBL" id="OY731400">
    <property type="protein sequence ID" value="CAJ1944300.1"/>
    <property type="molecule type" value="Genomic_DNA"/>
</dbReference>
<sequence>MENVDRGTKNKHRNDWALKSHCGSVTQNKEKEREKTIHTLAAMNFQKFMKKILSEIVVSLQAQMEFLNLIRKMDMHSSPRFVPMLQILVFSWNVSILEVLQIRGVGKG</sequence>
<evidence type="ECO:0000256" key="1">
    <source>
        <dbReference type="SAM" id="MobiDB-lite"/>
    </source>
</evidence>
<feature type="compositionally biased region" description="Basic and acidic residues" evidence="1">
    <location>
        <begin position="1"/>
        <end position="18"/>
    </location>
</feature>
<organism evidence="2 3">
    <name type="scientific">Sphenostylis stenocarpa</name>
    <dbReference type="NCBI Taxonomy" id="92480"/>
    <lineage>
        <taxon>Eukaryota</taxon>
        <taxon>Viridiplantae</taxon>
        <taxon>Streptophyta</taxon>
        <taxon>Embryophyta</taxon>
        <taxon>Tracheophyta</taxon>
        <taxon>Spermatophyta</taxon>
        <taxon>Magnoliopsida</taxon>
        <taxon>eudicotyledons</taxon>
        <taxon>Gunneridae</taxon>
        <taxon>Pentapetalae</taxon>
        <taxon>rosids</taxon>
        <taxon>fabids</taxon>
        <taxon>Fabales</taxon>
        <taxon>Fabaceae</taxon>
        <taxon>Papilionoideae</taxon>
        <taxon>50 kb inversion clade</taxon>
        <taxon>NPAAA clade</taxon>
        <taxon>indigoferoid/millettioid clade</taxon>
        <taxon>Phaseoleae</taxon>
        <taxon>Sphenostylis</taxon>
    </lineage>
</organism>
<protein>
    <submittedName>
        <fullName evidence="2">Uncharacterized protein</fullName>
    </submittedName>
</protein>
<keyword evidence="3" id="KW-1185">Reference proteome</keyword>
<evidence type="ECO:0000313" key="2">
    <source>
        <dbReference type="EMBL" id="CAJ1944300.1"/>
    </source>
</evidence>
<proteinExistence type="predicted"/>
<accession>A0AA86S6T6</accession>
<dbReference type="Proteomes" id="UP001189624">
    <property type="component" value="Chromosome 3"/>
</dbReference>
<dbReference type="Gramene" id="rna-AYBTSS11_LOCUS11844">
    <property type="protein sequence ID" value="CAJ1944300.1"/>
    <property type="gene ID" value="gene-AYBTSS11_LOCUS11844"/>
</dbReference>
<reference evidence="2" key="1">
    <citation type="submission" date="2023-10" db="EMBL/GenBank/DDBJ databases">
        <authorList>
            <person name="Domelevo Entfellner J.-B."/>
        </authorList>
    </citation>
    <scope>NUCLEOTIDE SEQUENCE</scope>
</reference>
<name>A0AA86S6T6_9FABA</name>
<gene>
    <name evidence="2" type="ORF">AYBTSS11_LOCUS11844</name>
</gene>
<feature type="region of interest" description="Disordered" evidence="1">
    <location>
        <begin position="1"/>
        <end position="31"/>
    </location>
</feature>
<evidence type="ECO:0000313" key="3">
    <source>
        <dbReference type="Proteomes" id="UP001189624"/>
    </source>
</evidence>
<dbReference type="AlphaFoldDB" id="A0AA86S6T6"/>